<feature type="domain" description="Response regulatory" evidence="21">
    <location>
        <begin position="555"/>
        <end position="674"/>
    </location>
</feature>
<comment type="subcellular location">
    <subcellularLocation>
        <location evidence="2">Cell membrane</location>
        <topology evidence="2">Multi-pass membrane protein</topology>
    </subcellularLocation>
</comment>
<dbReference type="PROSITE" id="PS50894">
    <property type="entry name" value="HPT"/>
    <property type="match status" value="1"/>
</dbReference>
<dbReference type="CDD" id="cd06225">
    <property type="entry name" value="HAMP"/>
    <property type="match status" value="1"/>
</dbReference>
<keyword evidence="7 19" id="KW-0812">Transmembrane</keyword>
<dbReference type="GO" id="GO:0000155">
    <property type="term" value="F:phosphorelay sensor kinase activity"/>
    <property type="evidence" value="ECO:0007669"/>
    <property type="project" value="InterPro"/>
</dbReference>
<evidence type="ECO:0000313" key="25">
    <source>
        <dbReference type="Proteomes" id="UP000008825"/>
    </source>
</evidence>
<dbReference type="PRINTS" id="PR00344">
    <property type="entry name" value="BCTRLSENSOR"/>
</dbReference>
<dbReference type="InterPro" id="IPR036890">
    <property type="entry name" value="HATPase_C_sf"/>
</dbReference>
<evidence type="ECO:0000259" key="22">
    <source>
        <dbReference type="PROSITE" id="PS50885"/>
    </source>
</evidence>
<evidence type="ECO:0000256" key="6">
    <source>
        <dbReference type="ARBA" id="ARBA00022679"/>
    </source>
</evidence>
<keyword evidence="11 19" id="KW-1133">Transmembrane helix</keyword>
<keyword evidence="5 17" id="KW-0597">Phosphoprotein</keyword>
<dbReference type="Gene3D" id="1.20.120.160">
    <property type="entry name" value="HPT domain"/>
    <property type="match status" value="1"/>
</dbReference>
<evidence type="ECO:0000256" key="9">
    <source>
        <dbReference type="ARBA" id="ARBA00022777"/>
    </source>
</evidence>
<evidence type="ECO:0000256" key="2">
    <source>
        <dbReference type="ARBA" id="ARBA00004651"/>
    </source>
</evidence>
<dbReference type="eggNOG" id="COG2205">
    <property type="taxonomic scope" value="Bacteria"/>
</dbReference>
<dbReference type="InterPro" id="IPR004358">
    <property type="entry name" value="Sig_transdc_His_kin-like_C"/>
</dbReference>
<dbReference type="InterPro" id="IPR003661">
    <property type="entry name" value="HisK_dim/P_dom"/>
</dbReference>
<dbReference type="PANTHER" id="PTHR45339:SF1">
    <property type="entry name" value="HYBRID SIGNAL TRANSDUCTION HISTIDINE KINASE J"/>
    <property type="match status" value="1"/>
</dbReference>
<dbReference type="Gene3D" id="3.30.565.10">
    <property type="entry name" value="Histidine kinase-like ATPase, C-terminal domain"/>
    <property type="match status" value="1"/>
</dbReference>
<feature type="modified residue" description="Phosphohistidine" evidence="16">
    <location>
        <position position="761"/>
    </location>
</feature>
<comment type="subunit">
    <text evidence="14">At low DSF concentrations, interacts with RpfF.</text>
</comment>
<dbReference type="Pfam" id="PF01627">
    <property type="entry name" value="Hpt"/>
    <property type="match status" value="1"/>
</dbReference>
<evidence type="ECO:0000256" key="1">
    <source>
        <dbReference type="ARBA" id="ARBA00000085"/>
    </source>
</evidence>
<accession>B5E9K8</accession>
<keyword evidence="6" id="KW-0808">Transferase</keyword>
<dbReference type="InterPro" id="IPR003594">
    <property type="entry name" value="HATPase_dom"/>
</dbReference>
<dbReference type="SUPFAM" id="SSF47384">
    <property type="entry name" value="Homodimeric domain of signal transducing histidine kinase"/>
    <property type="match status" value="1"/>
</dbReference>
<evidence type="ECO:0000259" key="20">
    <source>
        <dbReference type="PROSITE" id="PS50109"/>
    </source>
</evidence>
<dbReference type="Gene3D" id="6.10.340.10">
    <property type="match status" value="1"/>
</dbReference>
<keyword evidence="13 19" id="KW-0472">Membrane</keyword>
<feature type="coiled-coil region" evidence="18">
    <location>
        <begin position="785"/>
        <end position="812"/>
    </location>
</feature>
<dbReference type="SUPFAM" id="SSF55874">
    <property type="entry name" value="ATPase domain of HSP90 chaperone/DNA topoisomerase II/histidine kinase"/>
    <property type="match status" value="1"/>
</dbReference>
<dbReference type="InterPro" id="IPR036641">
    <property type="entry name" value="HPT_dom_sf"/>
</dbReference>
<dbReference type="FunFam" id="3.30.565.10:FF:000010">
    <property type="entry name" value="Sensor histidine kinase RcsC"/>
    <property type="match status" value="1"/>
</dbReference>
<feature type="transmembrane region" description="Helical" evidence="19">
    <location>
        <begin position="177"/>
        <end position="196"/>
    </location>
</feature>
<dbReference type="FunFam" id="1.10.287.130:FF:000002">
    <property type="entry name" value="Two-component osmosensing histidine kinase"/>
    <property type="match status" value="1"/>
</dbReference>
<sequence length="817" mass="88707">MLLRFRDISIRRKMLAILLLTSAVVLALVSTAFVITEATGFRSGMQTELSALAEIVGSNSSAAVAFNDRKSAADTLAALRAKPYILTALVVLKDHTLFASYVAPGATLQLLGFVDGSGEGARVDDRKLRVELARASFPLAFGGHIFGISPIILDGQQLGTVVIQSDATELKHRLKPFFLMLAGVLLGALSLGYFLAAKLQRIISEPISHLAQVMKAVSTDKSYNLRAQKQGNDELGTLMDGFNEMLVQIQERDQKLEAHRIELEEVVQRRTHELSAANRELSQTVAELRFSKDAAEAASLAKSQFLANMSHEIRTPMNGVLGMVSVLLESGLAGEQRCFAEAVRNSGESLLCIINDILDFSKIEAGRMHLDPAPMDLHGMMAEVLEMFGAGARSKGVGMECRTAPDVPRYVEADLARLRQIVVNLVGNAVKFTSRGEVQLHAFQLEERGEERVLRFEVVDTGIGIRPEALAHIFDSFTQADYSTTRSFGGTGLGLAIARQLAELMGGELGVVSEFGAGSTFWFTLRLKALAEAPEGMELPHRQPASQNKVRFAASLLVAEDNPVNQDVVRHMLGRLGCSVQIVDNGAEALNAARGGGFDLIFMDCQMPQVDGFTATRKIREWEAGEGPGRVPIVALTANAITGDREICLAAGMDDYLSKPFGSEQLCDVLQRWLPGKMVEEEAAPWVEAAASPAESASAGEAGEPTQPPVFDRAGLLYRVGDPEFVGIFVEKYLASTEQLLEFLRQAIADGDRDGMHLHSHSIKGAAASIGAEVMRIIAFEMEKKTAQQEELEGMTGLYQDLEEAFAEFRREAAQPE</sequence>
<keyword evidence="9 24" id="KW-0418">Kinase</keyword>
<dbReference type="KEGG" id="gbm:Gbem_3181"/>
<evidence type="ECO:0000256" key="13">
    <source>
        <dbReference type="ARBA" id="ARBA00023136"/>
    </source>
</evidence>
<dbReference type="SMART" id="SM00448">
    <property type="entry name" value="REC"/>
    <property type="match status" value="1"/>
</dbReference>
<dbReference type="RefSeq" id="WP_012531614.1">
    <property type="nucleotide sequence ID" value="NC_011146.1"/>
</dbReference>
<feature type="modified residue" description="4-aspartylphosphate" evidence="17">
    <location>
        <position position="604"/>
    </location>
</feature>
<gene>
    <name evidence="24" type="ordered locus">Gbem_3181</name>
</gene>
<dbReference type="SMART" id="SM00388">
    <property type="entry name" value="HisKA"/>
    <property type="match status" value="1"/>
</dbReference>
<keyword evidence="12" id="KW-0902">Two-component regulatory system</keyword>
<dbReference type="InterPro" id="IPR033417">
    <property type="entry name" value="CHASE8"/>
</dbReference>
<comment type="catalytic activity">
    <reaction evidence="1">
        <text>ATP + protein L-histidine = ADP + protein N-phospho-L-histidine.</text>
        <dbReference type="EC" id="2.7.13.3"/>
    </reaction>
</comment>
<dbReference type="Pfam" id="PF02518">
    <property type="entry name" value="HATPase_c"/>
    <property type="match status" value="1"/>
</dbReference>
<keyword evidence="10" id="KW-0067">ATP-binding</keyword>
<dbReference type="InterPro" id="IPR008207">
    <property type="entry name" value="Sig_transdc_His_kin_Hpt_dom"/>
</dbReference>
<dbReference type="PANTHER" id="PTHR45339">
    <property type="entry name" value="HYBRID SIGNAL TRANSDUCTION HISTIDINE KINASE J"/>
    <property type="match status" value="1"/>
</dbReference>
<dbReference type="Gene3D" id="1.10.287.130">
    <property type="match status" value="1"/>
</dbReference>
<dbReference type="AlphaFoldDB" id="B5E9K8"/>
<evidence type="ECO:0000259" key="23">
    <source>
        <dbReference type="PROSITE" id="PS50894"/>
    </source>
</evidence>
<evidence type="ECO:0000256" key="7">
    <source>
        <dbReference type="ARBA" id="ARBA00022692"/>
    </source>
</evidence>
<evidence type="ECO:0000256" key="19">
    <source>
        <dbReference type="SAM" id="Phobius"/>
    </source>
</evidence>
<dbReference type="PROSITE" id="PS50110">
    <property type="entry name" value="RESPONSE_REGULATORY"/>
    <property type="match status" value="1"/>
</dbReference>
<dbReference type="Pfam" id="PF17152">
    <property type="entry name" value="CHASE8"/>
    <property type="match status" value="1"/>
</dbReference>
<keyword evidence="8" id="KW-0547">Nucleotide-binding</keyword>
<evidence type="ECO:0000313" key="24">
    <source>
        <dbReference type="EMBL" id="ACH40182.1"/>
    </source>
</evidence>
<dbReference type="CDD" id="cd17546">
    <property type="entry name" value="REC_hyHK_CKI1_RcsC-like"/>
    <property type="match status" value="1"/>
</dbReference>
<dbReference type="SUPFAM" id="SSF52172">
    <property type="entry name" value="CheY-like"/>
    <property type="match status" value="1"/>
</dbReference>
<evidence type="ECO:0000256" key="12">
    <source>
        <dbReference type="ARBA" id="ARBA00023012"/>
    </source>
</evidence>
<evidence type="ECO:0000256" key="14">
    <source>
        <dbReference type="ARBA" id="ARBA00064003"/>
    </source>
</evidence>
<dbReference type="SMART" id="SM00387">
    <property type="entry name" value="HATPase_c"/>
    <property type="match status" value="1"/>
</dbReference>
<evidence type="ECO:0000256" key="11">
    <source>
        <dbReference type="ARBA" id="ARBA00022989"/>
    </source>
</evidence>
<proteinExistence type="predicted"/>
<dbReference type="InterPro" id="IPR001789">
    <property type="entry name" value="Sig_transdc_resp-reg_receiver"/>
</dbReference>
<evidence type="ECO:0000256" key="5">
    <source>
        <dbReference type="ARBA" id="ARBA00022553"/>
    </source>
</evidence>
<dbReference type="CDD" id="cd16922">
    <property type="entry name" value="HATPase_EvgS-ArcB-TorS-like"/>
    <property type="match status" value="1"/>
</dbReference>
<evidence type="ECO:0000256" key="4">
    <source>
        <dbReference type="ARBA" id="ARBA00022475"/>
    </source>
</evidence>
<dbReference type="Proteomes" id="UP000008825">
    <property type="component" value="Chromosome"/>
</dbReference>
<feature type="domain" description="HAMP" evidence="22">
    <location>
        <begin position="201"/>
        <end position="254"/>
    </location>
</feature>
<evidence type="ECO:0000256" key="15">
    <source>
        <dbReference type="ARBA" id="ARBA00068150"/>
    </source>
</evidence>
<dbReference type="EMBL" id="CP001124">
    <property type="protein sequence ID" value="ACH40182.1"/>
    <property type="molecule type" value="Genomic_DNA"/>
</dbReference>
<dbReference type="PROSITE" id="PS50885">
    <property type="entry name" value="HAMP"/>
    <property type="match status" value="1"/>
</dbReference>
<dbReference type="GO" id="GO:0005886">
    <property type="term" value="C:plasma membrane"/>
    <property type="evidence" value="ECO:0007669"/>
    <property type="project" value="UniProtKB-SubCell"/>
</dbReference>
<name>B5E9K8_CITBB</name>
<dbReference type="HOGENOM" id="CLU_000445_104_15_7"/>
<evidence type="ECO:0000256" key="16">
    <source>
        <dbReference type="PROSITE-ProRule" id="PRU00110"/>
    </source>
</evidence>
<dbReference type="EC" id="2.7.13.3" evidence="3"/>
<feature type="domain" description="Histidine kinase" evidence="20">
    <location>
        <begin position="308"/>
        <end position="529"/>
    </location>
</feature>
<dbReference type="SUPFAM" id="SSF47226">
    <property type="entry name" value="Histidine-containing phosphotransfer domain, HPT domain"/>
    <property type="match status" value="1"/>
</dbReference>
<keyword evidence="25" id="KW-1185">Reference proteome</keyword>
<dbReference type="InterPro" id="IPR005467">
    <property type="entry name" value="His_kinase_dom"/>
</dbReference>
<dbReference type="GO" id="GO:0005524">
    <property type="term" value="F:ATP binding"/>
    <property type="evidence" value="ECO:0007669"/>
    <property type="project" value="UniProtKB-KW"/>
</dbReference>
<keyword evidence="4" id="KW-1003">Cell membrane</keyword>
<evidence type="ECO:0000259" key="21">
    <source>
        <dbReference type="PROSITE" id="PS50110"/>
    </source>
</evidence>
<dbReference type="CDD" id="cd00082">
    <property type="entry name" value="HisKA"/>
    <property type="match status" value="1"/>
</dbReference>
<dbReference type="Pfam" id="PF00072">
    <property type="entry name" value="Response_reg"/>
    <property type="match status" value="1"/>
</dbReference>
<dbReference type="Pfam" id="PF00672">
    <property type="entry name" value="HAMP"/>
    <property type="match status" value="1"/>
</dbReference>
<dbReference type="STRING" id="404380.Gbem_3181"/>
<feature type="domain" description="HPt" evidence="23">
    <location>
        <begin position="722"/>
        <end position="817"/>
    </location>
</feature>
<dbReference type="SUPFAM" id="SSF158472">
    <property type="entry name" value="HAMP domain-like"/>
    <property type="match status" value="1"/>
</dbReference>
<reference evidence="24 25" key="1">
    <citation type="submission" date="2008-07" db="EMBL/GenBank/DDBJ databases">
        <title>Complete sequence of Geobacter bemidjiensis BEM.</title>
        <authorList>
            <consortium name="US DOE Joint Genome Institute"/>
            <person name="Lucas S."/>
            <person name="Copeland A."/>
            <person name="Lapidus A."/>
            <person name="Glavina del Rio T."/>
            <person name="Dalin E."/>
            <person name="Tice H."/>
            <person name="Bruce D."/>
            <person name="Goodwin L."/>
            <person name="Pitluck S."/>
            <person name="Kiss H."/>
            <person name="Brettin T."/>
            <person name="Detter J.C."/>
            <person name="Han C."/>
            <person name="Kuske C.R."/>
            <person name="Schmutz J."/>
            <person name="Larimer F."/>
            <person name="Land M."/>
            <person name="Hauser L."/>
            <person name="Kyrpides N."/>
            <person name="Lykidis A."/>
            <person name="Lovley D."/>
            <person name="Richardson P."/>
        </authorList>
    </citation>
    <scope>NUCLEOTIDE SEQUENCE [LARGE SCALE GENOMIC DNA]</scope>
    <source>
        <strain evidence="25">ATCC BAA-1014 / DSM 16622 / JCM 12645 / Bem</strain>
    </source>
</reference>
<dbReference type="InterPro" id="IPR011006">
    <property type="entry name" value="CheY-like_superfamily"/>
</dbReference>
<evidence type="ECO:0000256" key="10">
    <source>
        <dbReference type="ARBA" id="ARBA00022840"/>
    </source>
</evidence>
<organism evidence="24 25">
    <name type="scientific">Citrifermentans bemidjiense (strain ATCC BAA-1014 / DSM 16622 / JCM 12645 / Bem)</name>
    <name type="common">Geobacter bemidjiensis</name>
    <dbReference type="NCBI Taxonomy" id="404380"/>
    <lineage>
        <taxon>Bacteria</taxon>
        <taxon>Pseudomonadati</taxon>
        <taxon>Thermodesulfobacteriota</taxon>
        <taxon>Desulfuromonadia</taxon>
        <taxon>Geobacterales</taxon>
        <taxon>Geobacteraceae</taxon>
        <taxon>Citrifermentans</taxon>
    </lineage>
</organism>
<evidence type="ECO:0000256" key="8">
    <source>
        <dbReference type="ARBA" id="ARBA00022741"/>
    </source>
</evidence>
<keyword evidence="18" id="KW-0175">Coiled coil</keyword>
<evidence type="ECO:0000256" key="18">
    <source>
        <dbReference type="SAM" id="Coils"/>
    </source>
</evidence>
<dbReference type="InterPro" id="IPR003660">
    <property type="entry name" value="HAMP_dom"/>
</dbReference>
<dbReference type="Gene3D" id="3.40.50.2300">
    <property type="match status" value="1"/>
</dbReference>
<reference evidence="24 25" key="2">
    <citation type="journal article" date="2010" name="BMC Genomics">
        <title>The genome of Geobacter bemidjiensis, exemplar for the subsurface clade of Geobacter species that predominate in Fe(III)-reducing subsurface environments.</title>
        <authorList>
            <person name="Aklujkar M."/>
            <person name="Young N.D."/>
            <person name="Holmes D."/>
            <person name="Chavan M."/>
            <person name="Risso C."/>
            <person name="Kiss H.E."/>
            <person name="Han C.S."/>
            <person name="Land M.L."/>
            <person name="Lovley D.R."/>
        </authorList>
    </citation>
    <scope>NUCLEOTIDE SEQUENCE [LARGE SCALE GENOMIC DNA]</scope>
    <source>
        <strain evidence="25">ATCC BAA-1014 / DSM 16622 / JCM 12645 / Bem</strain>
    </source>
</reference>
<protein>
    <recommendedName>
        <fullName evidence="15">Sensory/regulatory protein RpfC</fullName>
        <ecNumber evidence="3">2.7.13.3</ecNumber>
    </recommendedName>
</protein>
<dbReference type="OrthoDB" id="5378360at2"/>
<evidence type="ECO:0000256" key="17">
    <source>
        <dbReference type="PROSITE-ProRule" id="PRU00169"/>
    </source>
</evidence>
<dbReference type="Pfam" id="PF00512">
    <property type="entry name" value="HisKA"/>
    <property type="match status" value="1"/>
</dbReference>
<dbReference type="InterPro" id="IPR036097">
    <property type="entry name" value="HisK_dim/P_sf"/>
</dbReference>
<dbReference type="PROSITE" id="PS50109">
    <property type="entry name" value="HIS_KIN"/>
    <property type="match status" value="1"/>
</dbReference>
<evidence type="ECO:0000256" key="3">
    <source>
        <dbReference type="ARBA" id="ARBA00012438"/>
    </source>
</evidence>
<dbReference type="SMART" id="SM00304">
    <property type="entry name" value="HAMP"/>
    <property type="match status" value="1"/>
</dbReference>